<dbReference type="AlphaFoldDB" id="A0AAE1Y4G8"/>
<dbReference type="Proteomes" id="UP001293254">
    <property type="component" value="Unassembled WGS sequence"/>
</dbReference>
<evidence type="ECO:0000313" key="2">
    <source>
        <dbReference type="EMBL" id="KAK4423147.1"/>
    </source>
</evidence>
<reference evidence="2" key="1">
    <citation type="submission" date="2020-06" db="EMBL/GenBank/DDBJ databases">
        <authorList>
            <person name="Li T."/>
            <person name="Hu X."/>
            <person name="Zhang T."/>
            <person name="Song X."/>
            <person name="Zhang H."/>
            <person name="Dai N."/>
            <person name="Sheng W."/>
            <person name="Hou X."/>
            <person name="Wei L."/>
        </authorList>
    </citation>
    <scope>NUCLEOTIDE SEQUENCE</scope>
    <source>
        <strain evidence="2">3651</strain>
        <tissue evidence="2">Leaf</tissue>
    </source>
</reference>
<proteinExistence type="predicted"/>
<protein>
    <submittedName>
        <fullName evidence="2">Uncharacterized protein</fullName>
    </submittedName>
</protein>
<name>A0AAE1Y4G8_9LAMI</name>
<organism evidence="2 3">
    <name type="scientific">Sesamum alatum</name>
    <dbReference type="NCBI Taxonomy" id="300844"/>
    <lineage>
        <taxon>Eukaryota</taxon>
        <taxon>Viridiplantae</taxon>
        <taxon>Streptophyta</taxon>
        <taxon>Embryophyta</taxon>
        <taxon>Tracheophyta</taxon>
        <taxon>Spermatophyta</taxon>
        <taxon>Magnoliopsida</taxon>
        <taxon>eudicotyledons</taxon>
        <taxon>Gunneridae</taxon>
        <taxon>Pentapetalae</taxon>
        <taxon>asterids</taxon>
        <taxon>lamiids</taxon>
        <taxon>Lamiales</taxon>
        <taxon>Pedaliaceae</taxon>
        <taxon>Sesamum</taxon>
    </lineage>
</organism>
<reference evidence="2" key="2">
    <citation type="journal article" date="2024" name="Plant">
        <title>Genomic evolution and insights into agronomic trait innovations of Sesamum species.</title>
        <authorList>
            <person name="Miao H."/>
            <person name="Wang L."/>
            <person name="Qu L."/>
            <person name="Liu H."/>
            <person name="Sun Y."/>
            <person name="Le M."/>
            <person name="Wang Q."/>
            <person name="Wei S."/>
            <person name="Zheng Y."/>
            <person name="Lin W."/>
            <person name="Duan Y."/>
            <person name="Cao H."/>
            <person name="Xiong S."/>
            <person name="Wang X."/>
            <person name="Wei L."/>
            <person name="Li C."/>
            <person name="Ma Q."/>
            <person name="Ju M."/>
            <person name="Zhao R."/>
            <person name="Li G."/>
            <person name="Mu C."/>
            <person name="Tian Q."/>
            <person name="Mei H."/>
            <person name="Zhang T."/>
            <person name="Gao T."/>
            <person name="Zhang H."/>
        </authorList>
    </citation>
    <scope>NUCLEOTIDE SEQUENCE</scope>
    <source>
        <strain evidence="2">3651</strain>
    </source>
</reference>
<keyword evidence="3" id="KW-1185">Reference proteome</keyword>
<feature type="chain" id="PRO_5041943703" evidence="1">
    <location>
        <begin position="21"/>
        <end position="131"/>
    </location>
</feature>
<evidence type="ECO:0000256" key="1">
    <source>
        <dbReference type="SAM" id="SignalP"/>
    </source>
</evidence>
<evidence type="ECO:0000313" key="3">
    <source>
        <dbReference type="Proteomes" id="UP001293254"/>
    </source>
</evidence>
<sequence length="131" mass="14961">MERMFSELLWDFCWADLVSAWKEGVEKMIGMFGDMDNGASGRRDSALTVGCSVRWVVVEADVRLQVVYCWRSDHVVHLSSAWYLAGGMKRIGVNFAGSHHCRSMKTAHDSVYCSSSGDHMEYYRPDHEARF</sequence>
<gene>
    <name evidence="2" type="ORF">Salat_1897400</name>
</gene>
<comment type="caution">
    <text evidence="2">The sequence shown here is derived from an EMBL/GenBank/DDBJ whole genome shotgun (WGS) entry which is preliminary data.</text>
</comment>
<feature type="signal peptide" evidence="1">
    <location>
        <begin position="1"/>
        <end position="20"/>
    </location>
</feature>
<accession>A0AAE1Y4G8</accession>
<dbReference type="EMBL" id="JACGWO010000007">
    <property type="protein sequence ID" value="KAK4423147.1"/>
    <property type="molecule type" value="Genomic_DNA"/>
</dbReference>
<keyword evidence="1" id="KW-0732">Signal</keyword>